<evidence type="ECO:0000313" key="1">
    <source>
        <dbReference type="EMBL" id="KDP32562.1"/>
    </source>
</evidence>
<dbReference type="EMBL" id="KK914578">
    <property type="protein sequence ID" value="KDP32562.1"/>
    <property type="molecule type" value="Genomic_DNA"/>
</dbReference>
<dbReference type="AntiFam" id="ANF00025">
    <property type="entry name" value="Antisense to 23S rRNA"/>
</dbReference>
<name>A0A067K8W0_JATCU</name>
<proteinExistence type="predicted"/>
<accession>A0A067K8W0</accession>
<reference evidence="1 2" key="1">
    <citation type="journal article" date="2014" name="PLoS ONE">
        <title>Global Analysis of Gene Expression Profiles in Physic Nut (Jatropha curcas L.) Seedlings Exposed to Salt Stress.</title>
        <authorList>
            <person name="Zhang L."/>
            <person name="Zhang C."/>
            <person name="Wu P."/>
            <person name="Chen Y."/>
            <person name="Li M."/>
            <person name="Jiang H."/>
            <person name="Wu G."/>
        </authorList>
    </citation>
    <scope>NUCLEOTIDE SEQUENCE [LARGE SCALE GENOMIC DNA]</scope>
    <source>
        <strain evidence="2">cv. GZQX0401</strain>
        <tissue evidence="1">Young leaves</tissue>
    </source>
</reference>
<evidence type="ECO:0000313" key="2">
    <source>
        <dbReference type="Proteomes" id="UP000027138"/>
    </source>
</evidence>
<dbReference type="Proteomes" id="UP000027138">
    <property type="component" value="Unassembled WGS sequence"/>
</dbReference>
<gene>
    <name evidence="1" type="ORF">JCGZ_13112</name>
</gene>
<protein>
    <submittedName>
        <fullName evidence="1">Uncharacterized protein</fullName>
    </submittedName>
</protein>
<keyword evidence="2" id="KW-1185">Reference proteome</keyword>
<dbReference type="OrthoDB" id="1922339at2759"/>
<sequence>MFIDMSISPGLSSRQCPDRYTFCVGCNLPNEEFHHLRIVIVTIAVHWGFDRWHQVTNFLYLPALSRRQPPIHGLMTLWRLVFLVNSRPSLVTATPFVRRHPFSRSYRAILPSSLERVASRP</sequence>
<dbReference type="AlphaFoldDB" id="A0A067K8W0"/>
<organism evidence="1 2">
    <name type="scientific">Jatropha curcas</name>
    <name type="common">Barbados nut</name>
    <dbReference type="NCBI Taxonomy" id="180498"/>
    <lineage>
        <taxon>Eukaryota</taxon>
        <taxon>Viridiplantae</taxon>
        <taxon>Streptophyta</taxon>
        <taxon>Embryophyta</taxon>
        <taxon>Tracheophyta</taxon>
        <taxon>Spermatophyta</taxon>
        <taxon>Magnoliopsida</taxon>
        <taxon>eudicotyledons</taxon>
        <taxon>Gunneridae</taxon>
        <taxon>Pentapetalae</taxon>
        <taxon>rosids</taxon>
        <taxon>fabids</taxon>
        <taxon>Malpighiales</taxon>
        <taxon>Euphorbiaceae</taxon>
        <taxon>Crotonoideae</taxon>
        <taxon>Jatropheae</taxon>
        <taxon>Jatropha</taxon>
    </lineage>
</organism>